<name>A0A4V5MZ10_9ACTN</name>
<comment type="caution">
    <text evidence="1">The sequence shown here is derived from an EMBL/GenBank/DDBJ whole genome shotgun (WGS) entry which is preliminary data.</text>
</comment>
<dbReference type="Gene3D" id="1.10.10.10">
    <property type="entry name" value="Winged helix-like DNA-binding domain superfamily/Winged helix DNA-binding domain"/>
    <property type="match status" value="1"/>
</dbReference>
<accession>A0A4V5MZ10</accession>
<evidence type="ECO:0000313" key="1">
    <source>
        <dbReference type="EMBL" id="TKA06239.1"/>
    </source>
</evidence>
<keyword evidence="2" id="KW-1185">Reference proteome</keyword>
<dbReference type="RefSeq" id="WP_136727721.1">
    <property type="nucleotide sequence ID" value="NZ_SUMC01000042.1"/>
</dbReference>
<dbReference type="SUPFAM" id="SSF46785">
    <property type="entry name" value="Winged helix' DNA-binding domain"/>
    <property type="match status" value="1"/>
</dbReference>
<gene>
    <name evidence="1" type="ORF">FCI23_32810</name>
</gene>
<dbReference type="InterPro" id="IPR036388">
    <property type="entry name" value="WH-like_DNA-bd_sf"/>
</dbReference>
<protein>
    <submittedName>
        <fullName evidence="1">Helix-turn-helix domain-containing protein</fullName>
    </submittedName>
</protein>
<organism evidence="1 2">
    <name type="scientific">Actinacidiphila oryziradicis</name>
    <dbReference type="NCBI Taxonomy" id="2571141"/>
    <lineage>
        <taxon>Bacteria</taxon>
        <taxon>Bacillati</taxon>
        <taxon>Actinomycetota</taxon>
        <taxon>Actinomycetes</taxon>
        <taxon>Kitasatosporales</taxon>
        <taxon>Streptomycetaceae</taxon>
        <taxon>Actinacidiphila</taxon>
    </lineage>
</organism>
<sequence>MSRANSHGCSASIDTLAEKAGLSRRAADRAIKALREHGLIRNVGTGYNWVKVYHLGIPK</sequence>
<dbReference type="InterPro" id="IPR036390">
    <property type="entry name" value="WH_DNA-bd_sf"/>
</dbReference>
<dbReference type="Pfam" id="PF13730">
    <property type="entry name" value="HTH_36"/>
    <property type="match status" value="1"/>
</dbReference>
<dbReference type="EMBL" id="SUMC01000042">
    <property type="protein sequence ID" value="TKA06239.1"/>
    <property type="molecule type" value="Genomic_DNA"/>
</dbReference>
<proteinExistence type="predicted"/>
<dbReference type="AlphaFoldDB" id="A0A4V5MZ10"/>
<evidence type="ECO:0000313" key="2">
    <source>
        <dbReference type="Proteomes" id="UP000305778"/>
    </source>
</evidence>
<reference evidence="1 2" key="1">
    <citation type="submission" date="2019-04" db="EMBL/GenBank/DDBJ databases">
        <title>Streptomyces oryziradicis sp. nov., a novel actinomycete isolated from rhizosphere soil of rice (Oryza sativa L.).</title>
        <authorList>
            <person name="Li C."/>
        </authorList>
    </citation>
    <scope>NUCLEOTIDE SEQUENCE [LARGE SCALE GENOMIC DNA]</scope>
    <source>
        <strain evidence="1 2">NEAU-C40</strain>
    </source>
</reference>
<dbReference type="Proteomes" id="UP000305778">
    <property type="component" value="Unassembled WGS sequence"/>
</dbReference>